<dbReference type="Pfam" id="PF16156">
    <property type="entry name" value="DUF4864"/>
    <property type="match status" value="1"/>
</dbReference>
<gene>
    <name evidence="8" type="ORF">Lsai_1975</name>
</gene>
<comment type="subcellular location">
    <subcellularLocation>
        <location evidence="1">Membrane</location>
        <topology evidence="1">Multi-pass membrane protein</topology>
    </subcellularLocation>
</comment>
<dbReference type="InterPro" id="IPR050932">
    <property type="entry name" value="TM2D1-3-like"/>
</dbReference>
<evidence type="ECO:0000256" key="4">
    <source>
        <dbReference type="ARBA" id="ARBA00023136"/>
    </source>
</evidence>
<evidence type="ECO:0000313" key="8">
    <source>
        <dbReference type="EMBL" id="KTD56258.1"/>
    </source>
</evidence>
<feature type="transmembrane region" description="Helical" evidence="5">
    <location>
        <begin position="124"/>
        <end position="154"/>
    </location>
</feature>
<proteinExistence type="predicted"/>
<dbReference type="Proteomes" id="UP000054621">
    <property type="component" value="Unassembled WGS sequence"/>
</dbReference>
<feature type="domain" description="Zinc-ribbon" evidence="7">
    <location>
        <begin position="6"/>
        <end position="28"/>
    </location>
</feature>
<keyword evidence="3 5" id="KW-1133">Transmembrane helix</keyword>
<dbReference type="InterPro" id="IPR026870">
    <property type="entry name" value="Zinc_ribbon_dom"/>
</dbReference>
<keyword evidence="2 5" id="KW-0812">Transmembrane</keyword>
<reference evidence="8 9" key="1">
    <citation type="submission" date="2015-11" db="EMBL/GenBank/DDBJ databases">
        <title>Genomic analysis of 38 Legionella species identifies large and diverse effector repertoires.</title>
        <authorList>
            <person name="Burstein D."/>
            <person name="Amaro F."/>
            <person name="Zusman T."/>
            <person name="Lifshitz Z."/>
            <person name="Cohen O."/>
            <person name="Gilbert J.A."/>
            <person name="Pupko T."/>
            <person name="Shuman H.A."/>
            <person name="Segal G."/>
        </authorList>
    </citation>
    <scope>NUCLEOTIDE SEQUENCE [LARGE SCALE GENOMIC DNA]</scope>
    <source>
        <strain evidence="8 9">Mt.St.Helens-4</strain>
    </source>
</reference>
<evidence type="ECO:0000256" key="2">
    <source>
        <dbReference type="ARBA" id="ARBA00022692"/>
    </source>
</evidence>
<feature type="domain" description="TM2" evidence="6">
    <location>
        <begin position="48"/>
        <end position="96"/>
    </location>
</feature>
<feature type="transmembrane region" description="Helical" evidence="5">
    <location>
        <begin position="77"/>
        <end position="103"/>
    </location>
</feature>
<dbReference type="Pfam" id="PF13240">
    <property type="entry name" value="Zn_Ribbon_1"/>
    <property type="match status" value="1"/>
</dbReference>
<dbReference type="Pfam" id="PF05154">
    <property type="entry name" value="TM2"/>
    <property type="match status" value="1"/>
</dbReference>
<feature type="transmembrane region" description="Helical" evidence="5">
    <location>
        <begin position="52"/>
        <end position="71"/>
    </location>
</feature>
<dbReference type="PATRIC" id="fig|28087.4.peg.2134"/>
<accession>A0A0W0YHC6</accession>
<evidence type="ECO:0000256" key="3">
    <source>
        <dbReference type="ARBA" id="ARBA00022989"/>
    </source>
</evidence>
<evidence type="ECO:0000313" key="9">
    <source>
        <dbReference type="Proteomes" id="UP000054621"/>
    </source>
</evidence>
<evidence type="ECO:0000259" key="6">
    <source>
        <dbReference type="Pfam" id="PF05154"/>
    </source>
</evidence>
<dbReference type="PANTHER" id="PTHR21016">
    <property type="entry name" value="BETA-AMYLOID BINDING PROTEIN-RELATED"/>
    <property type="match status" value="1"/>
</dbReference>
<dbReference type="eggNOG" id="COG2314">
    <property type="taxonomic scope" value="Bacteria"/>
</dbReference>
<dbReference type="Gene3D" id="3.40.1000.10">
    <property type="entry name" value="Mog1/PsbP, alpha/beta/alpha sandwich"/>
    <property type="match status" value="1"/>
</dbReference>
<protein>
    <submittedName>
        <fullName evidence="8">TM2 domain protein</fullName>
    </submittedName>
</protein>
<dbReference type="GO" id="GO:0016020">
    <property type="term" value="C:membrane"/>
    <property type="evidence" value="ECO:0007669"/>
    <property type="project" value="UniProtKB-SubCell"/>
</dbReference>
<dbReference type="PANTHER" id="PTHR21016:SF25">
    <property type="entry name" value="TM2 DOMAIN-CONTAINING PROTEIN DDB_G0277895-RELATED"/>
    <property type="match status" value="1"/>
</dbReference>
<keyword evidence="4 5" id="KW-0472">Membrane</keyword>
<dbReference type="EMBL" id="LNYV01000033">
    <property type="protein sequence ID" value="KTD56258.1"/>
    <property type="molecule type" value="Genomic_DNA"/>
</dbReference>
<evidence type="ECO:0000259" key="7">
    <source>
        <dbReference type="Pfam" id="PF13240"/>
    </source>
</evidence>
<comment type="caution">
    <text evidence="8">The sequence shown here is derived from an EMBL/GenBank/DDBJ whole genome shotgun (WGS) entry which is preliminary data.</text>
</comment>
<dbReference type="RefSeq" id="WP_035906407.1">
    <property type="nucleotide sequence ID" value="NZ_CAAAJE010000028.1"/>
</dbReference>
<dbReference type="InterPro" id="IPR007829">
    <property type="entry name" value="TM2"/>
</dbReference>
<evidence type="ECO:0000256" key="1">
    <source>
        <dbReference type="ARBA" id="ARBA00004141"/>
    </source>
</evidence>
<dbReference type="InterPro" id="IPR032347">
    <property type="entry name" value="DUF4864"/>
</dbReference>
<dbReference type="AlphaFoldDB" id="A0A0W0YHC6"/>
<name>A0A0W0YHC6_9GAMM</name>
<dbReference type="eggNOG" id="COG4640">
    <property type="taxonomic scope" value="Bacteria"/>
</dbReference>
<sequence>MDASKFCRHCGNNLTEDAQFCSKCGAPVETNSSFPQIKKSYPNQEIHQKSPLLVLILGLFLGVIGIHRIYVGKIYTGLLMLITLGGLGIWYLVDLILIVTNKFEDKNGNSIQLTQNPSSFKKALLVMGAVFAWLLVFVGTIFIIVLLLTSGLIYSINHQLNALKTGDIEKAYSYTSKDFQKATSLSDFKKFIDQYPSLKNNKGAFFNERIIENNVGFVKGTLTAKDGAKTPVEYRLIWEDGVWKILNIKVSYTGAGIDIDHNVLKPSSSLTPQESTWIDFDNKANRYSLKYPNNWEYIKSGKGTVLFKGKKSSDSYHTTITIRTLLTKKNKGQYSTIQELKDDLKTLVFKNTTEPKLLDQGVMELPQNPKRFHGEYLLFTYKYKNKEFKQMDTIILRDDGLAFYTWSYTSLMKQYNSDLPIAKRMYESWIIY</sequence>
<evidence type="ECO:0000256" key="5">
    <source>
        <dbReference type="SAM" id="Phobius"/>
    </source>
</evidence>
<organism evidence="8 9">
    <name type="scientific">Legionella sainthelensi</name>
    <dbReference type="NCBI Taxonomy" id="28087"/>
    <lineage>
        <taxon>Bacteria</taxon>
        <taxon>Pseudomonadati</taxon>
        <taxon>Pseudomonadota</taxon>
        <taxon>Gammaproteobacteria</taxon>
        <taxon>Legionellales</taxon>
        <taxon>Legionellaceae</taxon>
        <taxon>Legionella</taxon>
    </lineage>
</organism>
<dbReference type="OrthoDB" id="21773at2"/>